<dbReference type="STRING" id="1797472.A2215_00195"/>
<evidence type="ECO:0008006" key="3">
    <source>
        <dbReference type="Google" id="ProtNLM"/>
    </source>
</evidence>
<dbReference type="AlphaFoldDB" id="A0A1F5E9M7"/>
<gene>
    <name evidence="1" type="ORF">A2215_00195</name>
</gene>
<organism evidence="1 2">
    <name type="scientific">Candidatus Berkelbacteria bacterium RIFOXYA2_FULL_43_10</name>
    <dbReference type="NCBI Taxonomy" id="1797472"/>
    <lineage>
        <taxon>Bacteria</taxon>
        <taxon>Candidatus Berkelbacteria</taxon>
    </lineage>
</organism>
<proteinExistence type="predicted"/>
<name>A0A1F5E9M7_9BACT</name>
<comment type="caution">
    <text evidence="1">The sequence shown here is derived from an EMBL/GenBank/DDBJ whole genome shotgun (WGS) entry which is preliminary data.</text>
</comment>
<dbReference type="EMBL" id="MEZY01000025">
    <property type="protein sequence ID" value="OGD64063.1"/>
    <property type="molecule type" value="Genomic_DNA"/>
</dbReference>
<accession>A0A1F5E9M7</accession>
<sequence length="213" mass="25573">MTFDDLIKINRKVYGVGDDRLYCVDDLLYYNQKYILRFIDNLENDKTEQAKVDLIAALFWYIALIFRYHIDIESELWKHYSYKCPRCMDIPCSCQRIDIDERQKTGRPPSRKPGSLSEWQAMICKIYPNDTLSDLENKLIKYLDKLSFCFRNYIKKPNEKNLKELEYRAIDYLVLIFEAMNLIRIDLDKEITTMFKRGCYICHKIPCICNYSE</sequence>
<protein>
    <recommendedName>
        <fullName evidence="3">NTP pyrophosphohydrolase MazG putative catalytic core domain-containing protein</fullName>
    </recommendedName>
</protein>
<evidence type="ECO:0000313" key="1">
    <source>
        <dbReference type="EMBL" id="OGD64063.1"/>
    </source>
</evidence>
<dbReference type="Proteomes" id="UP000178583">
    <property type="component" value="Unassembled WGS sequence"/>
</dbReference>
<reference evidence="1 2" key="1">
    <citation type="journal article" date="2016" name="Nat. Commun.">
        <title>Thousands of microbial genomes shed light on interconnected biogeochemical processes in an aquifer system.</title>
        <authorList>
            <person name="Anantharaman K."/>
            <person name="Brown C.T."/>
            <person name="Hug L.A."/>
            <person name="Sharon I."/>
            <person name="Castelle C.J."/>
            <person name="Probst A.J."/>
            <person name="Thomas B.C."/>
            <person name="Singh A."/>
            <person name="Wilkins M.J."/>
            <person name="Karaoz U."/>
            <person name="Brodie E.L."/>
            <person name="Williams K.H."/>
            <person name="Hubbard S.S."/>
            <person name="Banfield J.F."/>
        </authorList>
    </citation>
    <scope>NUCLEOTIDE SEQUENCE [LARGE SCALE GENOMIC DNA]</scope>
</reference>
<evidence type="ECO:0000313" key="2">
    <source>
        <dbReference type="Proteomes" id="UP000178583"/>
    </source>
</evidence>